<keyword evidence="1 7" id="KW-0831">Ubiquinone biosynthesis</keyword>
<dbReference type="EMBL" id="JADGJW010000086">
    <property type="protein sequence ID" value="KAJ3224634.1"/>
    <property type="molecule type" value="Genomic_DNA"/>
</dbReference>
<feature type="region of interest" description="Disordered" evidence="8">
    <location>
        <begin position="506"/>
        <end position="530"/>
    </location>
</feature>
<dbReference type="AlphaFoldDB" id="A0AAD5U550"/>
<comment type="similarity">
    <text evidence="7">Belongs to the COQ4 family.</text>
</comment>
<evidence type="ECO:0000256" key="4">
    <source>
        <dbReference type="ARBA" id="ARBA00023136"/>
    </source>
</evidence>
<gene>
    <name evidence="7 9" type="primary">COQ4</name>
    <name evidence="9" type="ORF">HK099_008110</name>
</gene>
<dbReference type="InterPro" id="IPR010736">
    <property type="entry name" value="SHIPPO-rpt"/>
</dbReference>
<reference evidence="9" key="1">
    <citation type="submission" date="2020-05" db="EMBL/GenBank/DDBJ databases">
        <title>Phylogenomic resolution of chytrid fungi.</title>
        <authorList>
            <person name="Stajich J.E."/>
            <person name="Amses K."/>
            <person name="Simmons R."/>
            <person name="Seto K."/>
            <person name="Myers J."/>
            <person name="Bonds A."/>
            <person name="Quandt C.A."/>
            <person name="Barry K."/>
            <person name="Liu P."/>
            <person name="Grigoriev I."/>
            <person name="Longcore J.E."/>
            <person name="James T.Y."/>
        </authorList>
    </citation>
    <scope>NUCLEOTIDE SEQUENCE</scope>
    <source>
        <strain evidence="9">JEL0476</strain>
    </source>
</reference>
<comment type="subunit">
    <text evidence="7">Component of a multi-subunit COQ enzyme complex, composed of at least COQ3, COQ4, COQ5, COQ6, COQ7 and COQ9.</text>
</comment>
<dbReference type="Proteomes" id="UP001211065">
    <property type="component" value="Unassembled WGS sequence"/>
</dbReference>
<dbReference type="InterPro" id="IPR007715">
    <property type="entry name" value="Coq4"/>
</dbReference>
<name>A0AAD5U550_9FUNG</name>
<comment type="pathway">
    <text evidence="7">Cofactor biosynthesis; ubiquinone biosynthesis.</text>
</comment>
<organism evidence="9 10">
    <name type="scientific">Clydaea vesicula</name>
    <dbReference type="NCBI Taxonomy" id="447962"/>
    <lineage>
        <taxon>Eukaryota</taxon>
        <taxon>Fungi</taxon>
        <taxon>Fungi incertae sedis</taxon>
        <taxon>Chytridiomycota</taxon>
        <taxon>Chytridiomycota incertae sedis</taxon>
        <taxon>Chytridiomycetes</taxon>
        <taxon>Lobulomycetales</taxon>
        <taxon>Lobulomycetaceae</taxon>
        <taxon>Clydaea</taxon>
    </lineage>
</organism>
<evidence type="ECO:0000256" key="3">
    <source>
        <dbReference type="ARBA" id="ARBA00023128"/>
    </source>
</evidence>
<feature type="binding site" evidence="7">
    <location>
        <position position="681"/>
    </location>
    <ligand>
        <name>Zn(2+)</name>
        <dbReference type="ChEBI" id="CHEBI:29105"/>
    </ligand>
</feature>
<dbReference type="PANTHER" id="PTHR12922:SF7">
    <property type="entry name" value="UBIQUINONE BIOSYNTHESIS PROTEIN COQ4 HOMOLOG, MITOCHONDRIAL"/>
    <property type="match status" value="1"/>
</dbReference>
<comment type="function">
    <text evidence="7">Lyase that catalyzes the C1-decarboxylation of 4-hydroxy-3-methoxy-5-(all-trans-polyprenyl)benzoic acid into 2-methoxy-6-(all-trans-polyprenyl)phenol during ubiquinone biosynthesis.</text>
</comment>
<keyword evidence="9" id="KW-0830">Ubiquinone</keyword>
<comment type="catalytic activity">
    <reaction evidence="7">
        <text>a 4-hydroxy-3-methoxy-5-(all-trans-polyprenyl)benzoate + H(+) = a 2-methoxy-6-(all-trans-polyprenyl)phenol + CO2</text>
        <dbReference type="Rhea" id="RHEA:81179"/>
        <dbReference type="Rhea" id="RHEA-COMP:9551"/>
        <dbReference type="Rhea" id="RHEA-COMP:10931"/>
        <dbReference type="ChEBI" id="CHEBI:15378"/>
        <dbReference type="ChEBI" id="CHEBI:16526"/>
        <dbReference type="ChEBI" id="CHEBI:62731"/>
        <dbReference type="ChEBI" id="CHEBI:84443"/>
        <dbReference type="EC" id="4.1.1.130"/>
    </reaction>
</comment>
<dbReference type="GO" id="GO:0120539">
    <property type="term" value="F:4-hydroxy-3-methoxy-5-polyprenylbenzoate decarboxylase activity"/>
    <property type="evidence" value="ECO:0007669"/>
    <property type="project" value="UniProtKB-EC"/>
</dbReference>
<feature type="compositionally biased region" description="Low complexity" evidence="8">
    <location>
        <begin position="77"/>
        <end position="88"/>
    </location>
</feature>
<keyword evidence="4 7" id="KW-0472">Membrane</keyword>
<sequence>MTARESISDNSKRLFSPQTTPSTASDKKNLPKLLKSTQNVNQKPGNNNKKSILKNTNSETNKSQARGFTGQSEKTLNNEQQNSHVNNNFDEKDELSLKSPTQNMKLKKKFNQKRDVNQINQEKKNFIEVNISNLNYVVNKSEVEVPLDLAILNREPMGHYIPPENHGPLSNLEIPKPGPMDYDPKLASDSFQYSIQGKTNLPNHANQSPGPAAHEILPKDQLFQGGHIGIKLKELKATLNNTPSPFAYNELRTIGKDLSIQKECLSYSISGWYPCSAFQNPGPEQYYPPAKLGENPKWSFGLKPKVLDDITPSPQDYNPIGVKPGARTAPSYTMRPQVGDKDIASHEIVPGPNKYYPRLKWSEKAASLKGWYKETKSLKTPGAANYIIPNNIFQGPQYSLTPKYIEPNSDDVTPGPTDYNPSLKLVNETKPTFSLGERRPIVFENTEGVPSPSAYNPKDRQIKGNDASKVTLKSRHYTKQFSTPGPSDYVSIKPLSKLSAFELARSETRKNRHANNNENDKKPKFNGPGPADYEVKPMAITRKNYPAFSLGKRLAEQKISSTPSANAYSPIVKKGNDPTKADQVAILGEVTGPYFLNKIREKMLLDRTGRKILREKPIISSSTLNLDMLNQYEENTFGKEYAKMLKTLNISPDTRSQVQFIEDKELAYIMTRYRQVHDFWHLLTGLGVSVEDELLLKWLEFTHMGLPVAAISSIFGPFRLNDASKFWEVGVPWAISCANNSKYLMNVYYEEVLAKDIDLVRQELNFIPYPKKI</sequence>
<comment type="caution">
    <text evidence="9">The sequence shown here is derived from an EMBL/GenBank/DDBJ whole genome shotgun (WGS) entry which is preliminary data.</text>
</comment>
<comment type="subcellular location">
    <subcellularLocation>
        <location evidence="7">Mitochondrion inner membrane</location>
        <topology evidence="7">Peripheral membrane protein</topology>
        <orientation evidence="7">Matrix side</orientation>
    </subcellularLocation>
</comment>
<keyword evidence="7" id="KW-0862">Zinc</keyword>
<dbReference type="GO" id="GO:0008270">
    <property type="term" value="F:zinc ion binding"/>
    <property type="evidence" value="ECO:0007669"/>
    <property type="project" value="UniProtKB-UniRule"/>
</dbReference>
<feature type="region of interest" description="Disordered" evidence="8">
    <location>
        <begin position="1"/>
        <end position="103"/>
    </location>
</feature>
<dbReference type="GO" id="GO:0031314">
    <property type="term" value="C:extrinsic component of mitochondrial inner membrane"/>
    <property type="evidence" value="ECO:0007669"/>
    <property type="project" value="UniProtKB-UniRule"/>
</dbReference>
<evidence type="ECO:0000313" key="10">
    <source>
        <dbReference type="Proteomes" id="UP001211065"/>
    </source>
</evidence>
<dbReference type="PANTHER" id="PTHR12922">
    <property type="entry name" value="UBIQUINONE BIOSYNTHESIS PROTEIN"/>
    <property type="match status" value="1"/>
</dbReference>
<evidence type="ECO:0000313" key="9">
    <source>
        <dbReference type="EMBL" id="KAJ3224634.1"/>
    </source>
</evidence>
<dbReference type="Pfam" id="PF05019">
    <property type="entry name" value="Coq4"/>
    <property type="match status" value="1"/>
</dbReference>
<keyword evidence="2 7" id="KW-0999">Mitochondrion inner membrane</keyword>
<proteinExistence type="inferred from homology"/>
<feature type="binding site" evidence="7">
    <location>
        <position position="677"/>
    </location>
    <ligand>
        <name>Zn(2+)</name>
        <dbReference type="ChEBI" id="CHEBI:29105"/>
    </ligand>
</feature>
<keyword evidence="5 7" id="KW-0456">Lyase</keyword>
<feature type="compositionally biased region" description="Basic and acidic residues" evidence="8">
    <location>
        <begin position="1"/>
        <end position="12"/>
    </location>
</feature>
<feature type="binding site" evidence="7">
    <location>
        <position position="678"/>
    </location>
    <ligand>
        <name>Zn(2+)</name>
        <dbReference type="ChEBI" id="CHEBI:29105"/>
    </ligand>
</feature>
<feature type="compositionally biased region" description="Polar residues" evidence="8">
    <location>
        <begin position="35"/>
        <end position="75"/>
    </location>
</feature>
<evidence type="ECO:0000256" key="6">
    <source>
        <dbReference type="ARBA" id="ARBA00081568"/>
    </source>
</evidence>
<comment type="cofactor">
    <cofactor evidence="7">
        <name>Zn(2+)</name>
        <dbReference type="ChEBI" id="CHEBI:29105"/>
    </cofactor>
</comment>
<accession>A0AAD5U550</accession>
<feature type="binding site" evidence="7">
    <location>
        <position position="693"/>
    </location>
    <ligand>
        <name>Zn(2+)</name>
        <dbReference type="ChEBI" id="CHEBI:29105"/>
    </ligand>
</feature>
<evidence type="ECO:0000256" key="5">
    <source>
        <dbReference type="ARBA" id="ARBA00023239"/>
    </source>
</evidence>
<dbReference type="Pfam" id="PF07004">
    <property type="entry name" value="SHIPPO-rpt"/>
    <property type="match status" value="3"/>
</dbReference>
<evidence type="ECO:0000256" key="1">
    <source>
        <dbReference type="ARBA" id="ARBA00022688"/>
    </source>
</evidence>
<protein>
    <recommendedName>
        <fullName evidence="6">4-hydroxy-3-methoxy-5-polyprenylbenzoate decarboxylase</fullName>
    </recommendedName>
</protein>
<keyword evidence="10" id="KW-1185">Reference proteome</keyword>
<keyword evidence="3 7" id="KW-0496">Mitochondrion</keyword>
<dbReference type="InterPro" id="IPR027540">
    <property type="entry name" value="Coq4_euk"/>
</dbReference>
<evidence type="ECO:0000256" key="7">
    <source>
        <dbReference type="HAMAP-Rule" id="MF_03111"/>
    </source>
</evidence>
<keyword evidence="7" id="KW-0479">Metal-binding</keyword>
<evidence type="ECO:0000256" key="2">
    <source>
        <dbReference type="ARBA" id="ARBA00022792"/>
    </source>
</evidence>
<dbReference type="HAMAP" id="MF_03111">
    <property type="entry name" value="Coq4"/>
    <property type="match status" value="1"/>
</dbReference>
<evidence type="ECO:0000256" key="8">
    <source>
        <dbReference type="SAM" id="MobiDB-lite"/>
    </source>
</evidence>